<evidence type="ECO:0000256" key="2">
    <source>
        <dbReference type="ARBA" id="ARBA00022840"/>
    </source>
</evidence>
<reference evidence="4" key="1">
    <citation type="journal article" date="2021" name="PeerJ">
        <title>Extensive microbial diversity within the chicken gut microbiome revealed by metagenomics and culture.</title>
        <authorList>
            <person name="Gilroy R."/>
            <person name="Ravi A."/>
            <person name="Getino M."/>
            <person name="Pursley I."/>
            <person name="Horton D.L."/>
            <person name="Alikhan N.F."/>
            <person name="Baker D."/>
            <person name="Gharbi K."/>
            <person name="Hall N."/>
            <person name="Watson M."/>
            <person name="Adriaenssens E.M."/>
            <person name="Foster-Nyarko E."/>
            <person name="Jarju S."/>
            <person name="Secka A."/>
            <person name="Antonio M."/>
            <person name="Oren A."/>
            <person name="Chaudhuri R.R."/>
            <person name="La Ragione R."/>
            <person name="Hildebrand F."/>
            <person name="Pallen M.J."/>
        </authorList>
    </citation>
    <scope>NUCLEOTIDE SEQUENCE</scope>
    <source>
        <strain evidence="4">G3-2149</strain>
    </source>
</reference>
<dbReference type="Pfam" id="PF13538">
    <property type="entry name" value="UvrD_C_2"/>
    <property type="match status" value="1"/>
</dbReference>
<dbReference type="InterPro" id="IPR050534">
    <property type="entry name" value="Coronavir_polyprotein_1ab"/>
</dbReference>
<dbReference type="Gene3D" id="3.40.50.300">
    <property type="entry name" value="P-loop containing nucleotide triphosphate hydrolases"/>
    <property type="match status" value="2"/>
</dbReference>
<reference evidence="4" key="2">
    <citation type="submission" date="2021-04" db="EMBL/GenBank/DDBJ databases">
        <authorList>
            <person name="Gilroy R."/>
        </authorList>
    </citation>
    <scope>NUCLEOTIDE SEQUENCE</scope>
    <source>
        <strain evidence="4">G3-2149</strain>
    </source>
</reference>
<feature type="domain" description="UvrD-like helicase C-terminal" evidence="3">
    <location>
        <begin position="418"/>
        <end position="469"/>
    </location>
</feature>
<dbReference type="EMBL" id="JAHLFU010000200">
    <property type="protein sequence ID" value="MBU3854052.1"/>
    <property type="molecule type" value="Genomic_DNA"/>
</dbReference>
<dbReference type="CDD" id="cd18809">
    <property type="entry name" value="SF1_C_RecD"/>
    <property type="match status" value="1"/>
</dbReference>
<protein>
    <submittedName>
        <fullName evidence="4">AAA family ATPase</fullName>
    </submittedName>
</protein>
<organism evidence="4 5">
    <name type="scientific">Candidatus Paraprevotella stercoravium</name>
    <dbReference type="NCBI Taxonomy" id="2838725"/>
    <lineage>
        <taxon>Bacteria</taxon>
        <taxon>Pseudomonadati</taxon>
        <taxon>Bacteroidota</taxon>
        <taxon>Bacteroidia</taxon>
        <taxon>Bacteroidales</taxon>
        <taxon>Prevotellaceae</taxon>
        <taxon>Paraprevotella</taxon>
    </lineage>
</organism>
<evidence type="ECO:0000256" key="1">
    <source>
        <dbReference type="ARBA" id="ARBA00022741"/>
    </source>
</evidence>
<dbReference type="AlphaFoldDB" id="A0A9E2L6U1"/>
<name>A0A9E2L6U1_9BACT</name>
<gene>
    <name evidence="4" type="ORF">H9789_09635</name>
</gene>
<sequence length="477" mass="53560">MINKDLEHYIADKISFPLTAEQNETLRALVAFFQQTEPQTAFLLKGYAGTGKTTLVGAVIQSLIQFRHKVVLLAPTGRAAKVFSRAAGAPAYTIHRKIYRQKVFDGTIGVFGLNDNLYQNTLFFIDESSMISNISSGDQAAFGGRCLLDDLVRYVYAGKGCRMVLIGDDAQLPPVGTQESPALSKSRLESYGLKVYAATLTGVHRQMAESGILWNASALRQFLNTQGDTQLPCMKTIGFPDIVSVSGDTLIEELEQAYSKSGMDETIVITRSNKRANIYNQGIRGRILGREELLTSGDWLVVAKNNYFWMDEEIRKMSGMDFIANGDMARVRKVRHHRCIYGFDFADAVLEFPDYDSLEIEATLVLNTLTSEAASLTRAESEHLFQSVWEDYPEVTNKRERLKKIKTDALYNALQVKFAYAVTCHKAQGGQWERVFIDQGYVGEDQSVDEFARWLYTAVTRARKCVYLVNWPSSQLL</sequence>
<dbReference type="GO" id="GO:0005524">
    <property type="term" value="F:ATP binding"/>
    <property type="evidence" value="ECO:0007669"/>
    <property type="project" value="UniProtKB-KW"/>
</dbReference>
<dbReference type="GO" id="GO:0003678">
    <property type="term" value="F:DNA helicase activity"/>
    <property type="evidence" value="ECO:0007669"/>
    <property type="project" value="UniProtKB-ARBA"/>
</dbReference>
<dbReference type="Proteomes" id="UP000823865">
    <property type="component" value="Unassembled WGS sequence"/>
</dbReference>
<evidence type="ECO:0000313" key="5">
    <source>
        <dbReference type="Proteomes" id="UP000823865"/>
    </source>
</evidence>
<dbReference type="InterPro" id="IPR027417">
    <property type="entry name" value="P-loop_NTPase"/>
</dbReference>
<keyword evidence="2" id="KW-0067">ATP-binding</keyword>
<dbReference type="InterPro" id="IPR027785">
    <property type="entry name" value="UvrD-like_helicase_C"/>
</dbReference>
<evidence type="ECO:0000313" key="4">
    <source>
        <dbReference type="EMBL" id="MBU3854052.1"/>
    </source>
</evidence>
<comment type="caution">
    <text evidence="4">The sequence shown here is derived from an EMBL/GenBank/DDBJ whole genome shotgun (WGS) entry which is preliminary data.</text>
</comment>
<accession>A0A9E2L6U1</accession>
<dbReference type="PANTHER" id="PTHR43788">
    <property type="entry name" value="DNA2/NAM7 HELICASE FAMILY MEMBER"/>
    <property type="match status" value="1"/>
</dbReference>
<dbReference type="CDD" id="cd17933">
    <property type="entry name" value="DEXSc_RecD-like"/>
    <property type="match status" value="1"/>
</dbReference>
<dbReference type="Pfam" id="PF13604">
    <property type="entry name" value="AAA_30"/>
    <property type="match status" value="1"/>
</dbReference>
<evidence type="ECO:0000259" key="3">
    <source>
        <dbReference type="Pfam" id="PF13538"/>
    </source>
</evidence>
<dbReference type="PANTHER" id="PTHR43788:SF6">
    <property type="entry name" value="DNA HELICASE B"/>
    <property type="match status" value="1"/>
</dbReference>
<proteinExistence type="predicted"/>
<dbReference type="SUPFAM" id="SSF52540">
    <property type="entry name" value="P-loop containing nucleoside triphosphate hydrolases"/>
    <property type="match status" value="1"/>
</dbReference>
<keyword evidence="1" id="KW-0547">Nucleotide-binding</keyword>